<dbReference type="InterPro" id="IPR035994">
    <property type="entry name" value="Nucleoside_phosphorylase_sf"/>
</dbReference>
<name>A0ABM4WNV2_COFAR</name>
<feature type="domain" description="Nucleoside phosphorylase" evidence="1">
    <location>
        <begin position="49"/>
        <end position="125"/>
    </location>
</feature>
<accession>A0ABM4WNV2</accession>
<dbReference type="Pfam" id="PF01048">
    <property type="entry name" value="PNP_UDP_1"/>
    <property type="match status" value="1"/>
</dbReference>
<evidence type="ECO:0000313" key="2">
    <source>
        <dbReference type="Proteomes" id="UP001652660"/>
    </source>
</evidence>
<keyword evidence="2" id="KW-1185">Reference proteome</keyword>
<dbReference type="PANTHER" id="PTHR21234">
    <property type="entry name" value="PURINE NUCLEOSIDE PHOSPHORYLASE"/>
    <property type="match status" value="1"/>
</dbReference>
<evidence type="ECO:0000259" key="1">
    <source>
        <dbReference type="Pfam" id="PF01048"/>
    </source>
</evidence>
<protein>
    <submittedName>
        <fullName evidence="3">Bark storage protein A-like</fullName>
    </submittedName>
</protein>
<dbReference type="GeneID" id="140036094"/>
<gene>
    <name evidence="3" type="primary">LOC140036094</name>
</gene>
<dbReference type="InterPro" id="IPR000845">
    <property type="entry name" value="Nucleoside_phosphorylase_d"/>
</dbReference>
<evidence type="ECO:0000313" key="3">
    <source>
        <dbReference type="RefSeq" id="XP_071933458.1"/>
    </source>
</evidence>
<reference evidence="3" key="1">
    <citation type="submission" date="2025-08" db="UniProtKB">
        <authorList>
            <consortium name="RefSeq"/>
        </authorList>
    </citation>
    <scope>IDENTIFICATION</scope>
    <source>
        <tissue evidence="3">Leaves</tissue>
    </source>
</reference>
<dbReference type="Proteomes" id="UP001652660">
    <property type="component" value="Chromosome 2e"/>
</dbReference>
<sequence>MRETEILLRRELSNNESDAYYNCRCHNRKLWFEASKNLLQIASMLEGIELNQCLNKVCLPQKPKLVLGVNGTTANFFVDNAAYRDFLHKTFHVSSIDMESTAVIMTSLSNGHSVIAIRGLCDQNKERI</sequence>
<dbReference type="PANTHER" id="PTHR21234:SF30">
    <property type="entry name" value="PHOSPHORYLASE SUPERFAMILY PROTEIN"/>
    <property type="match status" value="1"/>
</dbReference>
<proteinExistence type="predicted"/>
<organism evidence="2 3">
    <name type="scientific">Coffea arabica</name>
    <name type="common">Arabian coffee</name>
    <dbReference type="NCBI Taxonomy" id="13443"/>
    <lineage>
        <taxon>Eukaryota</taxon>
        <taxon>Viridiplantae</taxon>
        <taxon>Streptophyta</taxon>
        <taxon>Embryophyta</taxon>
        <taxon>Tracheophyta</taxon>
        <taxon>Spermatophyta</taxon>
        <taxon>Magnoliopsida</taxon>
        <taxon>eudicotyledons</taxon>
        <taxon>Gunneridae</taxon>
        <taxon>Pentapetalae</taxon>
        <taxon>asterids</taxon>
        <taxon>lamiids</taxon>
        <taxon>Gentianales</taxon>
        <taxon>Rubiaceae</taxon>
        <taxon>Ixoroideae</taxon>
        <taxon>Gardenieae complex</taxon>
        <taxon>Bertiereae - Coffeeae clade</taxon>
        <taxon>Coffeeae</taxon>
        <taxon>Coffea</taxon>
    </lineage>
</organism>
<dbReference type="SUPFAM" id="SSF53167">
    <property type="entry name" value="Purine and uridine phosphorylases"/>
    <property type="match status" value="1"/>
</dbReference>
<dbReference type="Gene3D" id="3.40.50.1580">
    <property type="entry name" value="Nucleoside phosphorylase domain"/>
    <property type="match status" value="1"/>
</dbReference>
<dbReference type="RefSeq" id="XP_071933458.1">
    <property type="nucleotide sequence ID" value="XM_072077357.1"/>
</dbReference>